<dbReference type="VEuPathDB" id="PlasmoDB:PmUG01_09039100"/>
<name>A0A1C3KCT1_PLAMA</name>
<dbReference type="InterPro" id="IPR005843">
    <property type="entry name" value="A-D-PHexomutase_C"/>
</dbReference>
<dbReference type="GO" id="GO:0004610">
    <property type="term" value="F:phosphoacetylglucosamine mutase activity"/>
    <property type="evidence" value="ECO:0007669"/>
    <property type="project" value="UniProtKB-EC"/>
</dbReference>
<dbReference type="InterPro" id="IPR049023">
    <property type="entry name" value="AMG1_II"/>
</dbReference>
<evidence type="ECO:0000256" key="1">
    <source>
        <dbReference type="ARBA" id="ARBA00001946"/>
    </source>
</evidence>
<dbReference type="PANTHER" id="PTHR45955">
    <property type="entry name" value="PHOSPHOACETYLGLUCOSAMINE MUTASE"/>
    <property type="match status" value="1"/>
</dbReference>
<dbReference type="InterPro" id="IPR049022">
    <property type="entry name" value="AMG1_III"/>
</dbReference>
<dbReference type="Gene3D" id="3.30.310.50">
    <property type="entry name" value="Alpha-D-phosphohexomutase, C-terminal domain"/>
    <property type="match status" value="1"/>
</dbReference>
<dbReference type="InterPro" id="IPR016055">
    <property type="entry name" value="A-D-PHexomutase_a/b/a-I/II/III"/>
</dbReference>
<evidence type="ECO:0000259" key="9">
    <source>
        <dbReference type="Pfam" id="PF21405"/>
    </source>
</evidence>
<comment type="similarity">
    <text evidence="2">Belongs to the phosphohexose mutase family.</text>
</comment>
<proteinExistence type="inferred from homology"/>
<evidence type="ECO:0000256" key="4">
    <source>
        <dbReference type="ARBA" id="ARBA00022842"/>
    </source>
</evidence>
<feature type="domain" description="Alpha-D-phosphohexomutase C-terminal" evidence="6">
    <location>
        <begin position="752"/>
        <end position="791"/>
    </location>
</feature>
<gene>
    <name evidence="10" type="primary">PAGM</name>
    <name evidence="10" type="ORF">PMLGA01_090030700</name>
</gene>
<evidence type="ECO:0000256" key="3">
    <source>
        <dbReference type="ARBA" id="ARBA00022723"/>
    </source>
</evidence>
<dbReference type="Pfam" id="PF02878">
    <property type="entry name" value="PGM_PMM_I"/>
    <property type="match status" value="1"/>
</dbReference>
<evidence type="ECO:0000313" key="10">
    <source>
        <dbReference type="EMBL" id="SBT71398.1"/>
    </source>
</evidence>
<reference evidence="10 11" key="1">
    <citation type="submission" date="2016-06" db="EMBL/GenBank/DDBJ databases">
        <authorList>
            <consortium name="Pathogen Informatics"/>
        </authorList>
    </citation>
    <scope>NUCLEOTIDE SEQUENCE [LARGE SCALE GENOMIC DNA]</scope>
    <source>
        <strain evidence="10">PmlGA01</strain>
    </source>
</reference>
<dbReference type="PROSITE" id="PS00710">
    <property type="entry name" value="PGM_PMM"/>
    <property type="match status" value="1"/>
</dbReference>
<evidence type="ECO:0000259" key="6">
    <source>
        <dbReference type="Pfam" id="PF00408"/>
    </source>
</evidence>
<keyword evidence="3" id="KW-0479">Metal-binding</keyword>
<dbReference type="InterPro" id="IPR005844">
    <property type="entry name" value="A-D-PHexomutase_a/b/a-I"/>
</dbReference>
<dbReference type="InterPro" id="IPR016066">
    <property type="entry name" value="A-D-PHexomutase_CS"/>
</dbReference>
<dbReference type="Gene3D" id="3.40.120.10">
    <property type="entry name" value="Alpha-D-Glucose-1,6-Bisphosphate, subunit A, domain 3"/>
    <property type="match status" value="2"/>
</dbReference>
<dbReference type="EMBL" id="LT594497">
    <property type="protein sequence ID" value="SBT71398.1"/>
    <property type="molecule type" value="Genomic_DNA"/>
</dbReference>
<feature type="domain" description="Phosphoacetylglucosamine mutase AMG1" evidence="8">
    <location>
        <begin position="539"/>
        <end position="695"/>
    </location>
</feature>
<dbReference type="SUPFAM" id="SSF53738">
    <property type="entry name" value="Phosphoglucomutase, first 3 domains"/>
    <property type="match status" value="3"/>
</dbReference>
<dbReference type="Proteomes" id="UP000219799">
    <property type="component" value="Chromosome 9"/>
</dbReference>
<dbReference type="GO" id="GO:0005975">
    <property type="term" value="P:carbohydrate metabolic process"/>
    <property type="evidence" value="ECO:0007669"/>
    <property type="project" value="InterPro"/>
</dbReference>
<keyword evidence="5 10" id="KW-0413">Isomerase</keyword>
<dbReference type="Pfam" id="PF21404">
    <property type="entry name" value="AMG1_III"/>
    <property type="match status" value="1"/>
</dbReference>
<dbReference type="Pfam" id="PF00408">
    <property type="entry name" value="PGM_PMM_IV"/>
    <property type="match status" value="1"/>
</dbReference>
<dbReference type="EC" id="5.4.2.3" evidence="10"/>
<sequence>MGNYEESLFYRNIKSCIEKYLPNYSTEGLVKFESSFEFSYGNSGFRDKYKTASCDLLNALSKSGILVGLLFIKHNYETIRKLKLFDKHMKGENKKQCSLPSMQNIQWKNVGVIITASHNPFDENGVKIIDCNGRQINEIYENYLTDLVNEHLRYLKKNEECTIHDIVHNIIMCISYIFEKEVNIDLFNNNIYNTIKELDDIIYNYNINNIIKGNICIGFDTRISNVHLNNIIIESLNCINIYKCINNMCFITTPCMHFVIYFLNNIFMDEKLDDTFIREKGYYTIHKEENDLDYLENFYIPNSKHIRDLYFLKNCSDNINTTTNELYDTHSNIDEYCKYPTKGKDNNTLKMSNPIGKCLNIPNGYSNKDVHLYAYNSDKCYFDYFTYLFEDLYNYMNKIYDEILKKTCKEEVIYVDCSNGIASLKIDNFKNIFTILKKQIIKINYIDNEKSILNFHCGAEYVYRKRKLPINASSDNVNTKFCTFDGDADRVLYFFIHDVFYDYPNGNGSIAGSSGIAHSSSDNPISTEKCCGSNIAILDGPKITCLLLKCIMKMLSQIDVCNISVLSSNTTKQLDINIIHTSYVNSAFLNYINNIKKYANEQMELFQYISINIICTKTGIKYLDKIAQKSSIGILFESNGHGTIYTDINKLNEWSKSLCIEKDKSFIALKKYLLFFNQTAGDAIIDFVAIELSLSFLNLTINQWDQFYDPLPSLYINLPCPRNILAEIIPHPEHEKYLIQPLCLQREIDQVVREIDSQLGRCFIRPSGTENLIRIYAEAQTAEKMNNILHKAKDIVYTYVKKNELCP</sequence>
<dbReference type="GO" id="GO:0000287">
    <property type="term" value="F:magnesium ion binding"/>
    <property type="evidence" value="ECO:0007669"/>
    <property type="project" value="InterPro"/>
</dbReference>
<dbReference type="Pfam" id="PF21405">
    <property type="entry name" value="AMG1_II"/>
    <property type="match status" value="1"/>
</dbReference>
<evidence type="ECO:0000256" key="2">
    <source>
        <dbReference type="ARBA" id="ARBA00010231"/>
    </source>
</evidence>
<feature type="domain" description="Alpha-D-phosphohexomutase alpha/beta/alpha" evidence="7">
    <location>
        <begin position="109"/>
        <end position="150"/>
    </location>
</feature>
<comment type="cofactor">
    <cofactor evidence="1">
        <name>Mg(2+)</name>
        <dbReference type="ChEBI" id="CHEBI:18420"/>
    </cofactor>
</comment>
<dbReference type="GO" id="GO:0006048">
    <property type="term" value="P:UDP-N-acetylglucosamine biosynthetic process"/>
    <property type="evidence" value="ECO:0007669"/>
    <property type="project" value="TreeGrafter"/>
</dbReference>
<dbReference type="InterPro" id="IPR036900">
    <property type="entry name" value="A-D-PHexomutase_C_sf"/>
</dbReference>
<accession>A0A1C3KCT1</accession>
<evidence type="ECO:0000259" key="7">
    <source>
        <dbReference type="Pfam" id="PF02878"/>
    </source>
</evidence>
<dbReference type="SUPFAM" id="SSF55957">
    <property type="entry name" value="Phosphoglucomutase, C-terminal domain"/>
    <property type="match status" value="1"/>
</dbReference>
<protein>
    <submittedName>
        <fullName evidence="10">Phosphoacetylglucosamine mutase, putative</fullName>
        <ecNumber evidence="10">5.4.2.3</ecNumber>
    </submittedName>
</protein>
<feature type="domain" description="Phosphoacetylglucosamine mutase AMG1" evidence="9">
    <location>
        <begin position="381"/>
        <end position="491"/>
    </location>
</feature>
<evidence type="ECO:0000256" key="5">
    <source>
        <dbReference type="ARBA" id="ARBA00023235"/>
    </source>
</evidence>
<evidence type="ECO:0000259" key="8">
    <source>
        <dbReference type="Pfam" id="PF21404"/>
    </source>
</evidence>
<organism evidence="10 11">
    <name type="scientific">Plasmodium malariae</name>
    <dbReference type="NCBI Taxonomy" id="5858"/>
    <lineage>
        <taxon>Eukaryota</taxon>
        <taxon>Sar</taxon>
        <taxon>Alveolata</taxon>
        <taxon>Apicomplexa</taxon>
        <taxon>Aconoidasida</taxon>
        <taxon>Haemosporida</taxon>
        <taxon>Plasmodiidae</taxon>
        <taxon>Plasmodium</taxon>
        <taxon>Plasmodium (Plasmodium)</taxon>
    </lineage>
</organism>
<dbReference type="AlphaFoldDB" id="A0A1C3KCT1"/>
<evidence type="ECO:0000313" key="11">
    <source>
        <dbReference type="Proteomes" id="UP000219799"/>
    </source>
</evidence>
<keyword evidence="4" id="KW-0460">Magnesium</keyword>
<dbReference type="PANTHER" id="PTHR45955:SF1">
    <property type="entry name" value="PHOSPHOACETYLGLUCOSAMINE MUTASE"/>
    <property type="match status" value="1"/>
</dbReference>